<dbReference type="InterPro" id="IPR001633">
    <property type="entry name" value="EAL_dom"/>
</dbReference>
<organism evidence="2">
    <name type="scientific">marine metagenome</name>
    <dbReference type="NCBI Taxonomy" id="408172"/>
    <lineage>
        <taxon>unclassified sequences</taxon>
        <taxon>metagenomes</taxon>
        <taxon>ecological metagenomes</taxon>
    </lineage>
</organism>
<dbReference type="Gene3D" id="3.40.50.1000">
    <property type="entry name" value="HAD superfamily/HAD-like"/>
    <property type="match status" value="1"/>
</dbReference>
<gene>
    <name evidence="2" type="ORF">METZ01_LOCUS360008</name>
</gene>
<feature type="domain" description="EAL" evidence="1">
    <location>
        <begin position="1"/>
        <end position="68"/>
    </location>
</feature>
<dbReference type="PROSITE" id="PS50883">
    <property type="entry name" value="EAL"/>
    <property type="match status" value="1"/>
</dbReference>
<feature type="non-terminal residue" evidence="2">
    <location>
        <position position="68"/>
    </location>
</feature>
<dbReference type="InterPro" id="IPR036412">
    <property type="entry name" value="HAD-like_sf"/>
</dbReference>
<dbReference type="Pfam" id="PF08282">
    <property type="entry name" value="Hydrolase_3"/>
    <property type="match status" value="1"/>
</dbReference>
<dbReference type="EMBL" id="UINC01127792">
    <property type="protein sequence ID" value="SVD07154.1"/>
    <property type="molecule type" value="Genomic_DNA"/>
</dbReference>
<dbReference type="AlphaFoldDB" id="A0A382SB67"/>
<sequence>MWIRENQGDFSTGYIGLGEVNDLKYKIIALDIDGTLKGDSSSISPYMLQILEECSNRGALVSVATGRS</sequence>
<protein>
    <recommendedName>
        <fullName evidence="1">EAL domain-containing protein</fullName>
    </recommendedName>
</protein>
<name>A0A382SB67_9ZZZZ</name>
<reference evidence="2" key="1">
    <citation type="submission" date="2018-05" db="EMBL/GenBank/DDBJ databases">
        <authorList>
            <person name="Lanie J.A."/>
            <person name="Ng W.-L."/>
            <person name="Kazmierczak K.M."/>
            <person name="Andrzejewski T.M."/>
            <person name="Davidsen T.M."/>
            <person name="Wayne K.J."/>
            <person name="Tettelin H."/>
            <person name="Glass J.I."/>
            <person name="Rusch D."/>
            <person name="Podicherti R."/>
            <person name="Tsui H.-C.T."/>
            <person name="Winkler M.E."/>
        </authorList>
    </citation>
    <scope>NUCLEOTIDE SEQUENCE</scope>
</reference>
<evidence type="ECO:0000313" key="2">
    <source>
        <dbReference type="EMBL" id="SVD07154.1"/>
    </source>
</evidence>
<accession>A0A382SB67</accession>
<dbReference type="InterPro" id="IPR023214">
    <property type="entry name" value="HAD_sf"/>
</dbReference>
<dbReference type="SUPFAM" id="SSF56784">
    <property type="entry name" value="HAD-like"/>
    <property type="match status" value="1"/>
</dbReference>
<proteinExistence type="predicted"/>
<evidence type="ECO:0000259" key="1">
    <source>
        <dbReference type="PROSITE" id="PS50883"/>
    </source>
</evidence>